<reference evidence="4 5" key="1">
    <citation type="submission" date="2019-02" db="EMBL/GenBank/DDBJ databases">
        <title>Pedobacter sp. RP-3-21 sp. nov., isolated from Arctic soil.</title>
        <authorList>
            <person name="Dahal R.H."/>
        </authorList>
    </citation>
    <scope>NUCLEOTIDE SEQUENCE [LARGE SCALE GENOMIC DNA]</scope>
    <source>
        <strain evidence="4 5">RP-3-21</strain>
    </source>
</reference>
<dbReference type="Proteomes" id="UP000293925">
    <property type="component" value="Unassembled WGS sequence"/>
</dbReference>
<dbReference type="CDD" id="cd05327">
    <property type="entry name" value="retinol-DH_like_SDR_c_like"/>
    <property type="match status" value="1"/>
</dbReference>
<dbReference type="PRINTS" id="PR00080">
    <property type="entry name" value="SDRFAMILY"/>
</dbReference>
<name>A0A4R0Q978_9SPHI</name>
<dbReference type="OrthoDB" id="597510at2"/>
<gene>
    <name evidence="4" type="ORF">EZ456_06520</name>
</gene>
<evidence type="ECO:0000313" key="4">
    <source>
        <dbReference type="EMBL" id="TCD28334.1"/>
    </source>
</evidence>
<dbReference type="PANTHER" id="PTHR24320">
    <property type="entry name" value="RETINOL DEHYDROGENASE"/>
    <property type="match status" value="1"/>
</dbReference>
<dbReference type="RefSeq" id="WP_131528483.1">
    <property type="nucleotide sequence ID" value="NZ_SJSO01000004.1"/>
</dbReference>
<dbReference type="InterPro" id="IPR002347">
    <property type="entry name" value="SDR_fam"/>
</dbReference>
<comment type="caution">
    <text evidence="4">The sequence shown here is derived from an EMBL/GenBank/DDBJ whole genome shotgun (WGS) entry which is preliminary data.</text>
</comment>
<accession>A0A4R0Q978</accession>
<dbReference type="GO" id="GO:0016491">
    <property type="term" value="F:oxidoreductase activity"/>
    <property type="evidence" value="ECO:0007669"/>
    <property type="project" value="UniProtKB-KW"/>
</dbReference>
<keyword evidence="5" id="KW-1185">Reference proteome</keyword>
<dbReference type="Gene3D" id="3.40.50.720">
    <property type="entry name" value="NAD(P)-binding Rossmann-like Domain"/>
    <property type="match status" value="1"/>
</dbReference>
<evidence type="ECO:0000256" key="1">
    <source>
        <dbReference type="ARBA" id="ARBA00006484"/>
    </source>
</evidence>
<proteinExistence type="inferred from homology"/>
<dbReference type="Pfam" id="PF00106">
    <property type="entry name" value="adh_short"/>
    <property type="match status" value="1"/>
</dbReference>
<dbReference type="PANTHER" id="PTHR24320:SF148">
    <property type="entry name" value="NAD(P)-BINDING ROSSMANN-FOLD SUPERFAMILY PROTEIN"/>
    <property type="match status" value="1"/>
</dbReference>
<dbReference type="NCBIfam" id="NF004846">
    <property type="entry name" value="PRK06197.1"/>
    <property type="match status" value="1"/>
</dbReference>
<protein>
    <submittedName>
        <fullName evidence="4">SDR family NAD(P)-dependent oxidoreductase</fullName>
    </submittedName>
</protein>
<dbReference type="InterPro" id="IPR036291">
    <property type="entry name" value="NAD(P)-bd_dom_sf"/>
</dbReference>
<evidence type="ECO:0000256" key="3">
    <source>
        <dbReference type="RuleBase" id="RU000363"/>
    </source>
</evidence>
<dbReference type="AlphaFoldDB" id="A0A4R0Q978"/>
<keyword evidence="2" id="KW-0560">Oxidoreductase</keyword>
<dbReference type="EMBL" id="SJSO01000004">
    <property type="protein sequence ID" value="TCD28334.1"/>
    <property type="molecule type" value="Genomic_DNA"/>
</dbReference>
<organism evidence="4 5">
    <name type="scientific">Pedobacter psychrodurus</name>
    <dbReference type="NCBI Taxonomy" id="2530456"/>
    <lineage>
        <taxon>Bacteria</taxon>
        <taxon>Pseudomonadati</taxon>
        <taxon>Bacteroidota</taxon>
        <taxon>Sphingobacteriia</taxon>
        <taxon>Sphingobacteriales</taxon>
        <taxon>Sphingobacteriaceae</taxon>
        <taxon>Pedobacter</taxon>
    </lineage>
</organism>
<dbReference type="PRINTS" id="PR00081">
    <property type="entry name" value="GDHRDH"/>
</dbReference>
<evidence type="ECO:0000313" key="5">
    <source>
        <dbReference type="Proteomes" id="UP000293925"/>
    </source>
</evidence>
<sequence length="308" mass="34512">MDKWNIDKLPSQQGKVAIVTGANSGIGYQTTIGLVKKNFEVIMACRNMQKAEEVKAKILRKHPRANIKLMMLDLSSLDIVRKFADDFKIHYNKLDLLINNAGIMMSPYKVTQDGFENQLATNYIGHFALTGLLLPLLISTPKSRIVNLSSLSFKWAKINFDDLHGLKGYSKRTAYGQSKRACLMFAFELNKRLAFANYSTISVAAHPGLAKTNLDQYFPSLIRPLGSLFLQPAEIGALPVLYAALSDDIKGGEFVGPDGFQQLRGYPTLVEADEYTNDEEVAKNLWQVSEEMTDVFYLDELGRKRTNS</sequence>
<dbReference type="SUPFAM" id="SSF51735">
    <property type="entry name" value="NAD(P)-binding Rossmann-fold domains"/>
    <property type="match status" value="1"/>
</dbReference>
<evidence type="ECO:0000256" key="2">
    <source>
        <dbReference type="ARBA" id="ARBA00023002"/>
    </source>
</evidence>
<comment type="similarity">
    <text evidence="1 3">Belongs to the short-chain dehydrogenases/reductases (SDR) family.</text>
</comment>